<gene>
    <name evidence="1" type="ORF">SLEP1_g58429</name>
</gene>
<comment type="caution">
    <text evidence="1">The sequence shown here is derived from an EMBL/GenBank/DDBJ whole genome shotgun (WGS) entry which is preliminary data.</text>
</comment>
<protein>
    <submittedName>
        <fullName evidence="1">Uncharacterized protein</fullName>
    </submittedName>
</protein>
<reference evidence="1 2" key="1">
    <citation type="journal article" date="2021" name="Commun. Biol.">
        <title>The genome of Shorea leprosula (Dipterocarpaceae) highlights the ecological relevance of drought in aseasonal tropical rainforests.</title>
        <authorList>
            <person name="Ng K.K.S."/>
            <person name="Kobayashi M.J."/>
            <person name="Fawcett J.A."/>
            <person name="Hatakeyama M."/>
            <person name="Paape T."/>
            <person name="Ng C.H."/>
            <person name="Ang C.C."/>
            <person name="Tnah L.H."/>
            <person name="Lee C.T."/>
            <person name="Nishiyama T."/>
            <person name="Sese J."/>
            <person name="O'Brien M.J."/>
            <person name="Copetti D."/>
            <person name="Mohd Noor M.I."/>
            <person name="Ong R.C."/>
            <person name="Putra M."/>
            <person name="Sireger I.Z."/>
            <person name="Indrioko S."/>
            <person name="Kosugi Y."/>
            <person name="Izuno A."/>
            <person name="Isagi Y."/>
            <person name="Lee S.L."/>
            <person name="Shimizu K.K."/>
        </authorList>
    </citation>
    <scope>NUCLEOTIDE SEQUENCE [LARGE SCALE GENOMIC DNA]</scope>
    <source>
        <strain evidence="1">214</strain>
    </source>
</reference>
<proteinExistence type="predicted"/>
<sequence>MRHAACLLAYKQQHRHSPFWFVLFTTGRGRLKNMAAANVQSVSFSAFPHKLFIGRNSVKVVGMLSFLSRTNVSTSLTARFLSLHVRQKRPKDPLKVRSVAAPAEEVAGFDHMV</sequence>
<accession>A0AAV5MPG3</accession>
<name>A0AAV5MPG3_9ROSI</name>
<keyword evidence="2" id="KW-1185">Reference proteome</keyword>
<dbReference type="AlphaFoldDB" id="A0AAV5MPG3"/>
<dbReference type="Proteomes" id="UP001054252">
    <property type="component" value="Unassembled WGS sequence"/>
</dbReference>
<evidence type="ECO:0000313" key="1">
    <source>
        <dbReference type="EMBL" id="GKV51805.1"/>
    </source>
</evidence>
<organism evidence="1 2">
    <name type="scientific">Rubroshorea leprosula</name>
    <dbReference type="NCBI Taxonomy" id="152421"/>
    <lineage>
        <taxon>Eukaryota</taxon>
        <taxon>Viridiplantae</taxon>
        <taxon>Streptophyta</taxon>
        <taxon>Embryophyta</taxon>
        <taxon>Tracheophyta</taxon>
        <taxon>Spermatophyta</taxon>
        <taxon>Magnoliopsida</taxon>
        <taxon>eudicotyledons</taxon>
        <taxon>Gunneridae</taxon>
        <taxon>Pentapetalae</taxon>
        <taxon>rosids</taxon>
        <taxon>malvids</taxon>
        <taxon>Malvales</taxon>
        <taxon>Dipterocarpaceae</taxon>
        <taxon>Rubroshorea</taxon>
    </lineage>
</organism>
<evidence type="ECO:0000313" key="2">
    <source>
        <dbReference type="Proteomes" id="UP001054252"/>
    </source>
</evidence>
<dbReference type="EMBL" id="BPVZ01000543">
    <property type="protein sequence ID" value="GKV51805.1"/>
    <property type="molecule type" value="Genomic_DNA"/>
</dbReference>